<dbReference type="GO" id="GO:0005634">
    <property type="term" value="C:nucleus"/>
    <property type="evidence" value="ECO:0007669"/>
    <property type="project" value="UniProtKB-SubCell"/>
</dbReference>
<evidence type="ECO:0000313" key="7">
    <source>
        <dbReference type="EMBL" id="CAL0320080.1"/>
    </source>
</evidence>
<dbReference type="FunFam" id="1.10.10.60:FF:000007">
    <property type="entry name" value="Two-component response regulator"/>
    <property type="match status" value="1"/>
</dbReference>
<dbReference type="GO" id="GO:0003700">
    <property type="term" value="F:DNA-binding transcription factor activity"/>
    <property type="evidence" value="ECO:0007669"/>
    <property type="project" value="InterPro"/>
</dbReference>
<proteinExistence type="predicted"/>
<accession>A0AAV1XE91</accession>
<keyword evidence="3" id="KW-0804">Transcription</keyword>
<comment type="subcellular location">
    <subcellularLocation>
        <location evidence="1">Nucleus</location>
    </subcellularLocation>
</comment>
<dbReference type="InterPro" id="IPR001005">
    <property type="entry name" value="SANT/Myb"/>
</dbReference>
<dbReference type="Gene3D" id="1.10.10.60">
    <property type="entry name" value="Homeodomain-like"/>
    <property type="match status" value="1"/>
</dbReference>
<dbReference type="SUPFAM" id="SSF46689">
    <property type="entry name" value="Homeodomain-like"/>
    <property type="match status" value="1"/>
</dbReference>
<evidence type="ECO:0000256" key="5">
    <source>
        <dbReference type="SAM" id="Coils"/>
    </source>
</evidence>
<feature type="domain" description="HTH myb-type" evidence="6">
    <location>
        <begin position="12"/>
        <end position="71"/>
    </location>
</feature>
<dbReference type="Pfam" id="PF00249">
    <property type="entry name" value="Myb_DNA-binding"/>
    <property type="match status" value="1"/>
</dbReference>
<comment type="caution">
    <text evidence="7">The sequence shown here is derived from an EMBL/GenBank/DDBJ whole genome shotgun (WGS) entry which is preliminary data.</text>
</comment>
<dbReference type="InterPro" id="IPR006447">
    <property type="entry name" value="Myb_dom_plants"/>
</dbReference>
<evidence type="ECO:0000259" key="6">
    <source>
        <dbReference type="PROSITE" id="PS51294"/>
    </source>
</evidence>
<dbReference type="PANTHER" id="PTHR31442">
    <property type="entry name" value="HOMEODOMAIN-LIKE SUPERFAMILY PROTEIN-RELATED"/>
    <property type="match status" value="1"/>
</dbReference>
<dbReference type="InterPro" id="IPR009057">
    <property type="entry name" value="Homeodomain-like_sf"/>
</dbReference>
<feature type="coiled-coil region" evidence="5">
    <location>
        <begin position="178"/>
        <end position="212"/>
    </location>
</feature>
<gene>
    <name evidence="7" type="ORF">LLUT_LOCUS21140</name>
</gene>
<keyword evidence="8" id="KW-1185">Reference proteome</keyword>
<dbReference type="NCBIfam" id="TIGR01557">
    <property type="entry name" value="myb_SHAQKYF"/>
    <property type="match status" value="1"/>
</dbReference>
<dbReference type="AlphaFoldDB" id="A0AAV1XE91"/>
<dbReference type="InterPro" id="IPR044841">
    <property type="entry name" value="LUX/BOA-like"/>
</dbReference>
<keyword evidence="4" id="KW-0539">Nucleus</keyword>
<dbReference type="Proteomes" id="UP001497480">
    <property type="component" value="Unassembled WGS sequence"/>
</dbReference>
<reference evidence="7 8" key="1">
    <citation type="submission" date="2024-03" db="EMBL/GenBank/DDBJ databases">
        <authorList>
            <person name="Martinez-Hernandez J."/>
        </authorList>
    </citation>
    <scope>NUCLEOTIDE SEQUENCE [LARGE SCALE GENOMIC DNA]</scope>
</reference>
<dbReference type="PROSITE" id="PS51294">
    <property type="entry name" value="HTH_MYB"/>
    <property type="match status" value="1"/>
</dbReference>
<evidence type="ECO:0000256" key="3">
    <source>
        <dbReference type="ARBA" id="ARBA00023163"/>
    </source>
</evidence>
<dbReference type="PANTHER" id="PTHR31442:SF29">
    <property type="entry name" value="HOMEODOMAIN-LIKE SUPERFAMILY PROTEIN"/>
    <property type="match status" value="1"/>
</dbReference>
<protein>
    <recommendedName>
        <fullName evidence="6">HTH myb-type domain-containing protein</fullName>
    </recommendedName>
</protein>
<keyword evidence="2" id="KW-0805">Transcription regulation</keyword>
<dbReference type="GO" id="GO:0003677">
    <property type="term" value="F:DNA binding"/>
    <property type="evidence" value="ECO:0007669"/>
    <property type="project" value="InterPro"/>
</dbReference>
<keyword evidence="5" id="KW-0175">Coiled coil</keyword>
<name>A0AAV1XE91_LUPLU</name>
<evidence type="ECO:0000256" key="2">
    <source>
        <dbReference type="ARBA" id="ARBA00023015"/>
    </source>
</evidence>
<organism evidence="7 8">
    <name type="scientific">Lupinus luteus</name>
    <name type="common">European yellow lupine</name>
    <dbReference type="NCBI Taxonomy" id="3873"/>
    <lineage>
        <taxon>Eukaryota</taxon>
        <taxon>Viridiplantae</taxon>
        <taxon>Streptophyta</taxon>
        <taxon>Embryophyta</taxon>
        <taxon>Tracheophyta</taxon>
        <taxon>Spermatophyta</taxon>
        <taxon>Magnoliopsida</taxon>
        <taxon>eudicotyledons</taxon>
        <taxon>Gunneridae</taxon>
        <taxon>Pentapetalae</taxon>
        <taxon>rosids</taxon>
        <taxon>fabids</taxon>
        <taxon>Fabales</taxon>
        <taxon>Fabaceae</taxon>
        <taxon>Papilionoideae</taxon>
        <taxon>50 kb inversion clade</taxon>
        <taxon>genistoids sensu lato</taxon>
        <taxon>core genistoids</taxon>
        <taxon>Genisteae</taxon>
        <taxon>Lupinus</taxon>
    </lineage>
</organism>
<sequence length="232" mass="26332">MNTNPTKKNNNKNKKPRLSWSEELHRKFVHAVNLLGIENAVPRKIIALMNDERLTKENVASHLQKYRLFLKRISSNCVPNENGSVIGCGQFQNVSPSDPIYQDNDVEEILMPTLHSDERLDSMVDDLLLQWWEDNNKDATDLSNVMDTSPNTPPLKDVVNSNLDSTEGLVTVASSTFISHESIEMGELRQEIAATRNETHQLRETIHALKAQQDMLVQVVLQLLPPNVLMQQ</sequence>
<dbReference type="InterPro" id="IPR017930">
    <property type="entry name" value="Myb_dom"/>
</dbReference>
<evidence type="ECO:0000256" key="4">
    <source>
        <dbReference type="ARBA" id="ARBA00023242"/>
    </source>
</evidence>
<dbReference type="EMBL" id="CAXHTB010000014">
    <property type="protein sequence ID" value="CAL0320080.1"/>
    <property type="molecule type" value="Genomic_DNA"/>
</dbReference>
<evidence type="ECO:0000313" key="8">
    <source>
        <dbReference type="Proteomes" id="UP001497480"/>
    </source>
</evidence>
<evidence type="ECO:0000256" key="1">
    <source>
        <dbReference type="ARBA" id="ARBA00004123"/>
    </source>
</evidence>